<dbReference type="WBParaSite" id="MCU_008739-RA">
    <property type="protein sequence ID" value="MCU_008739-RA"/>
    <property type="gene ID" value="MCU_008739"/>
</dbReference>
<dbReference type="SUPFAM" id="SSF55797">
    <property type="entry name" value="PR-1-like"/>
    <property type="match status" value="1"/>
</dbReference>
<keyword evidence="4" id="KW-1185">Reference proteome</keyword>
<evidence type="ECO:0000256" key="1">
    <source>
        <dbReference type="SAM" id="SignalP"/>
    </source>
</evidence>
<sequence>MKQGIVCLLALLCYAAARVPSQDERHLIVEAHNKIRGGVSPSASDMKMMKYSTKLEKKVEKSLTACVFEEYIVTAYSNKKIQNLRMFIDEEPTFAKMIYAFAQDAQFYDFENNTCTKECSEYKRIVWANSTRVGCAMHKCGAYGPRHQHPVYTVVCQYDPIDEIKEKRPYQKGPSCSKCPPGYKCRQNLCVETHETGTDVGNSTQITTTDSL</sequence>
<reference evidence="5 6" key="2">
    <citation type="submission" date="2019-11" db="UniProtKB">
        <authorList>
            <consortium name="WormBaseParasite"/>
        </authorList>
    </citation>
    <scope>IDENTIFICATION</scope>
</reference>
<keyword evidence="1" id="KW-0732">Signal</keyword>
<dbReference type="InterPro" id="IPR014044">
    <property type="entry name" value="CAP_dom"/>
</dbReference>
<name>A0A0R3UNM1_MESCO</name>
<accession>A0A0R3UNM1</accession>
<dbReference type="Proteomes" id="UP000267029">
    <property type="component" value="Unassembled WGS sequence"/>
</dbReference>
<dbReference type="InterPro" id="IPR035940">
    <property type="entry name" value="CAP_sf"/>
</dbReference>
<dbReference type="OrthoDB" id="674273at2759"/>
<evidence type="ECO:0000313" key="4">
    <source>
        <dbReference type="Proteomes" id="UP000267029"/>
    </source>
</evidence>
<feature type="domain" description="SCP" evidence="2">
    <location>
        <begin position="23"/>
        <end position="166"/>
    </location>
</feature>
<dbReference type="SMART" id="SM00198">
    <property type="entry name" value="SCP"/>
    <property type="match status" value="1"/>
</dbReference>
<evidence type="ECO:0000259" key="2">
    <source>
        <dbReference type="SMART" id="SM00198"/>
    </source>
</evidence>
<dbReference type="AlphaFoldDB" id="A0A0R3UNM1"/>
<protein>
    <submittedName>
        <fullName evidence="5 6">SCP domain-containing protein</fullName>
    </submittedName>
</protein>
<evidence type="ECO:0000313" key="3">
    <source>
        <dbReference type="EMBL" id="VDD83397.1"/>
    </source>
</evidence>
<dbReference type="PANTHER" id="PTHR10334">
    <property type="entry name" value="CYSTEINE-RICH SECRETORY PROTEIN-RELATED"/>
    <property type="match status" value="1"/>
</dbReference>
<evidence type="ECO:0000313" key="6">
    <source>
        <dbReference type="WBParaSite" id="MCU_008739-RB"/>
    </source>
</evidence>
<dbReference type="EMBL" id="UXSR01005712">
    <property type="protein sequence ID" value="VDD83397.1"/>
    <property type="molecule type" value="Genomic_DNA"/>
</dbReference>
<dbReference type="InterPro" id="IPR001283">
    <property type="entry name" value="CRISP-related"/>
</dbReference>
<evidence type="ECO:0000313" key="5">
    <source>
        <dbReference type="WBParaSite" id="MCU_008739-RA"/>
    </source>
</evidence>
<organism evidence="3 4">
    <name type="scientific">Mesocestoides corti</name>
    <name type="common">Flatworm</name>
    <dbReference type="NCBI Taxonomy" id="53468"/>
    <lineage>
        <taxon>Eukaryota</taxon>
        <taxon>Metazoa</taxon>
        <taxon>Spiralia</taxon>
        <taxon>Lophotrochozoa</taxon>
        <taxon>Platyhelminthes</taxon>
        <taxon>Cestoda</taxon>
        <taxon>Eucestoda</taxon>
        <taxon>Cyclophyllidea</taxon>
        <taxon>Mesocestoididae</taxon>
        <taxon>Mesocestoides</taxon>
    </lineage>
</organism>
<dbReference type="Gene3D" id="3.40.33.10">
    <property type="entry name" value="CAP"/>
    <property type="match status" value="1"/>
</dbReference>
<reference evidence="3 4" key="1">
    <citation type="submission" date="2018-10" db="EMBL/GenBank/DDBJ databases">
        <authorList>
            <consortium name="Pathogen Informatics"/>
        </authorList>
    </citation>
    <scope>NUCLEOTIDE SEQUENCE [LARGE SCALE GENOMIC DNA]</scope>
</reference>
<feature type="chain" id="PRO_5043132392" evidence="1">
    <location>
        <begin position="18"/>
        <end position="212"/>
    </location>
</feature>
<feature type="signal peptide" evidence="1">
    <location>
        <begin position="1"/>
        <end position="17"/>
    </location>
</feature>
<dbReference type="STRING" id="53468.A0A0R3UNM1"/>
<gene>
    <name evidence="3" type="ORF">MCOS_LOCUS9400</name>
</gene>
<dbReference type="Pfam" id="PF00188">
    <property type="entry name" value="CAP"/>
    <property type="match status" value="1"/>
</dbReference>
<dbReference type="WBParaSite" id="MCU_008739-RB">
    <property type="protein sequence ID" value="MCU_008739-RB"/>
    <property type="gene ID" value="MCU_008739"/>
</dbReference>
<dbReference type="CDD" id="cd05380">
    <property type="entry name" value="CAP_euk"/>
    <property type="match status" value="1"/>
</dbReference>
<proteinExistence type="predicted"/>